<feature type="region of interest" description="Disordered" evidence="1">
    <location>
        <begin position="173"/>
        <end position="209"/>
    </location>
</feature>
<proteinExistence type="predicted"/>
<sequence>MNLTRYQKKDRGLMECPLIMMLAPKNSTLSAPWLSWLQRPTVKSQSEGREFEPLWGSMRMEFSIEHLSISLHRNSWTVVLCGIPGTDPSQKGVFSSGILPFLTTSVKWHARAWKLVEKYPTQDSTSCIRLSPRNRDEYIMSKLRCYLSRLGLAVISTVSAQCRGSQFHNSRGDNASHLDIGNSTVQRHSAHSSASDRQRAMQGDIDLAR</sequence>
<evidence type="ECO:0000313" key="2">
    <source>
        <dbReference type="EMBL" id="KAK0436937.1"/>
    </source>
</evidence>
<dbReference type="AlphaFoldDB" id="A0AA39MJU4"/>
<gene>
    <name evidence="2" type="ORF">EV421DRAFT_1096757</name>
</gene>
<accession>A0AA39MJU4</accession>
<name>A0AA39MJU4_9AGAR</name>
<dbReference type="EMBL" id="JAUEPT010000052">
    <property type="protein sequence ID" value="KAK0436937.1"/>
    <property type="molecule type" value="Genomic_DNA"/>
</dbReference>
<evidence type="ECO:0000313" key="3">
    <source>
        <dbReference type="Proteomes" id="UP001175226"/>
    </source>
</evidence>
<organism evidence="2 3">
    <name type="scientific">Armillaria borealis</name>
    <dbReference type="NCBI Taxonomy" id="47425"/>
    <lineage>
        <taxon>Eukaryota</taxon>
        <taxon>Fungi</taxon>
        <taxon>Dikarya</taxon>
        <taxon>Basidiomycota</taxon>
        <taxon>Agaricomycotina</taxon>
        <taxon>Agaricomycetes</taxon>
        <taxon>Agaricomycetidae</taxon>
        <taxon>Agaricales</taxon>
        <taxon>Marasmiineae</taxon>
        <taxon>Physalacriaceae</taxon>
        <taxon>Armillaria</taxon>
    </lineage>
</organism>
<dbReference type="Proteomes" id="UP001175226">
    <property type="component" value="Unassembled WGS sequence"/>
</dbReference>
<keyword evidence="3" id="KW-1185">Reference proteome</keyword>
<reference evidence="2" key="1">
    <citation type="submission" date="2023-06" db="EMBL/GenBank/DDBJ databases">
        <authorList>
            <consortium name="Lawrence Berkeley National Laboratory"/>
            <person name="Ahrendt S."/>
            <person name="Sahu N."/>
            <person name="Indic B."/>
            <person name="Wong-Bajracharya J."/>
            <person name="Merenyi Z."/>
            <person name="Ke H.-M."/>
            <person name="Monk M."/>
            <person name="Kocsube S."/>
            <person name="Drula E."/>
            <person name="Lipzen A."/>
            <person name="Balint B."/>
            <person name="Henrissat B."/>
            <person name="Andreopoulos B."/>
            <person name="Martin F.M."/>
            <person name="Harder C.B."/>
            <person name="Rigling D."/>
            <person name="Ford K.L."/>
            <person name="Foster G.D."/>
            <person name="Pangilinan J."/>
            <person name="Papanicolaou A."/>
            <person name="Barry K."/>
            <person name="LaButti K."/>
            <person name="Viragh M."/>
            <person name="Koriabine M."/>
            <person name="Yan M."/>
            <person name="Riley R."/>
            <person name="Champramary S."/>
            <person name="Plett K.L."/>
            <person name="Tsai I.J."/>
            <person name="Slot J."/>
            <person name="Sipos G."/>
            <person name="Plett J."/>
            <person name="Nagy L.G."/>
            <person name="Grigoriev I.V."/>
        </authorList>
    </citation>
    <scope>NUCLEOTIDE SEQUENCE</scope>
    <source>
        <strain evidence="2">FPL87.14</strain>
    </source>
</reference>
<comment type="caution">
    <text evidence="2">The sequence shown here is derived from an EMBL/GenBank/DDBJ whole genome shotgun (WGS) entry which is preliminary data.</text>
</comment>
<feature type="compositionally biased region" description="Polar residues" evidence="1">
    <location>
        <begin position="181"/>
        <end position="193"/>
    </location>
</feature>
<evidence type="ECO:0000256" key="1">
    <source>
        <dbReference type="SAM" id="MobiDB-lite"/>
    </source>
</evidence>
<protein>
    <submittedName>
        <fullName evidence="2">Uncharacterized protein</fullName>
    </submittedName>
</protein>